<keyword evidence="5" id="KW-0407">Ion channel</keyword>
<feature type="signal peptide" evidence="5">
    <location>
        <begin position="1"/>
        <end position="17"/>
    </location>
</feature>
<dbReference type="PANTHER" id="PTHR18945">
    <property type="entry name" value="NEUROTRANSMITTER GATED ION CHANNEL"/>
    <property type="match status" value="1"/>
</dbReference>
<dbReference type="Proteomes" id="UP001347796">
    <property type="component" value="Unassembled WGS sequence"/>
</dbReference>
<dbReference type="InterPro" id="IPR038050">
    <property type="entry name" value="Neuro_actylchol_rec"/>
</dbReference>
<keyword evidence="2 5" id="KW-0812">Transmembrane</keyword>
<accession>A0AAN8KLB3</accession>
<dbReference type="Pfam" id="PF02931">
    <property type="entry name" value="Neur_chan_LBD"/>
    <property type="match status" value="1"/>
</dbReference>
<evidence type="ECO:0000256" key="5">
    <source>
        <dbReference type="RuleBase" id="RU000687"/>
    </source>
</evidence>
<dbReference type="Gene3D" id="1.20.58.390">
    <property type="entry name" value="Neurotransmitter-gated ion-channel transmembrane domain"/>
    <property type="match status" value="1"/>
</dbReference>
<keyword evidence="5" id="KW-0732">Signal</keyword>
<dbReference type="InterPro" id="IPR018000">
    <property type="entry name" value="Neurotransmitter_ion_chnl_CS"/>
</dbReference>
<feature type="domain" description="Neurotransmitter-gated ion-channel transmembrane" evidence="7">
    <location>
        <begin position="236"/>
        <end position="334"/>
    </location>
</feature>
<dbReference type="InterPro" id="IPR006201">
    <property type="entry name" value="Neur_channel"/>
</dbReference>
<dbReference type="Pfam" id="PF02932">
    <property type="entry name" value="Neur_chan_memb"/>
    <property type="match status" value="1"/>
</dbReference>
<proteinExistence type="inferred from homology"/>
<feature type="transmembrane region" description="Helical" evidence="5">
    <location>
        <begin position="229"/>
        <end position="255"/>
    </location>
</feature>
<dbReference type="EMBL" id="JAZGQO010000001">
    <property type="protein sequence ID" value="KAK6194928.1"/>
    <property type="molecule type" value="Genomic_DNA"/>
</dbReference>
<evidence type="ECO:0000259" key="6">
    <source>
        <dbReference type="Pfam" id="PF02931"/>
    </source>
</evidence>
<keyword evidence="5" id="KW-0813">Transport</keyword>
<dbReference type="InterPro" id="IPR036734">
    <property type="entry name" value="Neur_chan_lig-bd_sf"/>
</dbReference>
<dbReference type="PRINTS" id="PR00252">
    <property type="entry name" value="NRIONCHANNEL"/>
</dbReference>
<dbReference type="PROSITE" id="PS00236">
    <property type="entry name" value="NEUROTR_ION_CHANNEL"/>
    <property type="match status" value="1"/>
</dbReference>
<sequence length="402" mass="45939">MLVVLLITCCSILVVTTESASKHDYYDLYNDTFSLYNKNVRPVNNATDVLKIHIYFSLVYIHELLEKEQILVSFGYIDLRWQDDSLSWDASAYGHIESLVVPQSDVWRPDLVVGNSIEIRQKLGFDDLPIRVYADGYIAWRPTVLFRTSCHINVQFYPFDQQVCIIVLETMVSSALEIDPIVDNADESMLTEYLPHGQWDLINAEIEKFEEPFSFKTSINIRLTLQRRLTFYVLNIIVPIFCLSLLGVMVFALPANTGEKISLAVAIVLAYMLFMSIIKDSIPQTSLPVAVLQVYLSLFILLSALSVILSIIILRLYHKNPNDPIPRKIKRLVLWQCCARCRKPNQIMAQTTTIAEDMGNQNQMNNVTWQDVSKSLDIGCFWLYVIVTLAASGICLYNMIIQ</sequence>
<dbReference type="GO" id="GO:0016020">
    <property type="term" value="C:membrane"/>
    <property type="evidence" value="ECO:0007669"/>
    <property type="project" value="UniProtKB-SubCell"/>
</dbReference>
<keyword evidence="4 5" id="KW-0472">Membrane</keyword>
<dbReference type="CDD" id="cd19051">
    <property type="entry name" value="LGIC_TM_cation"/>
    <property type="match status" value="1"/>
</dbReference>
<dbReference type="SUPFAM" id="SSF63712">
    <property type="entry name" value="Nicotinic receptor ligand binding domain-like"/>
    <property type="match status" value="1"/>
</dbReference>
<dbReference type="CDD" id="cd18989">
    <property type="entry name" value="LGIC_ECD_cation"/>
    <property type="match status" value="1"/>
</dbReference>
<dbReference type="InterPro" id="IPR036719">
    <property type="entry name" value="Neuro-gated_channel_TM_sf"/>
</dbReference>
<gene>
    <name evidence="8" type="ORF">SNE40_000458</name>
</gene>
<dbReference type="FunFam" id="2.70.170.10:FF:000028">
    <property type="entry name" value="AcetylCholine Receptor"/>
    <property type="match status" value="1"/>
</dbReference>
<feature type="transmembrane region" description="Helical" evidence="5">
    <location>
        <begin position="290"/>
        <end position="317"/>
    </location>
</feature>
<dbReference type="GO" id="GO:0004888">
    <property type="term" value="F:transmembrane signaling receptor activity"/>
    <property type="evidence" value="ECO:0007669"/>
    <property type="project" value="InterPro"/>
</dbReference>
<keyword evidence="3 5" id="KW-1133">Transmembrane helix</keyword>
<evidence type="ECO:0000256" key="3">
    <source>
        <dbReference type="ARBA" id="ARBA00022989"/>
    </source>
</evidence>
<feature type="domain" description="Neurotransmitter-gated ion-channel ligand-binding" evidence="6">
    <location>
        <begin position="27"/>
        <end position="228"/>
    </location>
</feature>
<evidence type="ECO:0000256" key="4">
    <source>
        <dbReference type="ARBA" id="ARBA00023136"/>
    </source>
</evidence>
<dbReference type="GO" id="GO:0005230">
    <property type="term" value="F:extracellular ligand-gated monoatomic ion channel activity"/>
    <property type="evidence" value="ECO:0007669"/>
    <property type="project" value="InterPro"/>
</dbReference>
<reference evidence="8 9" key="1">
    <citation type="submission" date="2024-01" db="EMBL/GenBank/DDBJ databases">
        <title>The genome of the rayed Mediterranean limpet Patella caerulea (Linnaeus, 1758).</title>
        <authorList>
            <person name="Anh-Thu Weber A."/>
            <person name="Halstead-Nussloch G."/>
        </authorList>
    </citation>
    <scope>NUCLEOTIDE SEQUENCE [LARGE SCALE GENOMIC DNA]</scope>
    <source>
        <strain evidence="8">AATW-2023a</strain>
        <tissue evidence="8">Whole specimen</tissue>
    </source>
</reference>
<dbReference type="AlphaFoldDB" id="A0AAN8KLB3"/>
<dbReference type="Gene3D" id="2.70.170.10">
    <property type="entry name" value="Neurotransmitter-gated ion-channel ligand-binding domain"/>
    <property type="match status" value="1"/>
</dbReference>
<dbReference type="InterPro" id="IPR006202">
    <property type="entry name" value="Neur_chan_lig-bd"/>
</dbReference>
<feature type="transmembrane region" description="Helical" evidence="5">
    <location>
        <begin position="381"/>
        <end position="400"/>
    </location>
</feature>
<keyword evidence="9" id="KW-1185">Reference proteome</keyword>
<protein>
    <submittedName>
        <fullName evidence="8">Uncharacterized protein</fullName>
    </submittedName>
</protein>
<feature type="chain" id="PRO_5042670153" evidence="5">
    <location>
        <begin position="18"/>
        <end position="402"/>
    </location>
</feature>
<keyword evidence="5" id="KW-0406">Ion transport</keyword>
<evidence type="ECO:0000256" key="2">
    <source>
        <dbReference type="ARBA" id="ARBA00022692"/>
    </source>
</evidence>
<dbReference type="SUPFAM" id="SSF90112">
    <property type="entry name" value="Neurotransmitter-gated ion-channel transmembrane pore"/>
    <property type="match status" value="1"/>
</dbReference>
<evidence type="ECO:0000259" key="7">
    <source>
        <dbReference type="Pfam" id="PF02932"/>
    </source>
</evidence>
<evidence type="ECO:0000313" key="9">
    <source>
        <dbReference type="Proteomes" id="UP001347796"/>
    </source>
</evidence>
<comment type="caution">
    <text evidence="8">The sequence shown here is derived from an EMBL/GenBank/DDBJ whole genome shotgun (WGS) entry which is preliminary data.</text>
</comment>
<dbReference type="InterPro" id="IPR006029">
    <property type="entry name" value="Neurotrans-gated_channel_TM"/>
</dbReference>
<feature type="transmembrane region" description="Helical" evidence="5">
    <location>
        <begin position="261"/>
        <end position="278"/>
    </location>
</feature>
<organism evidence="8 9">
    <name type="scientific">Patella caerulea</name>
    <name type="common">Rayed Mediterranean limpet</name>
    <dbReference type="NCBI Taxonomy" id="87958"/>
    <lineage>
        <taxon>Eukaryota</taxon>
        <taxon>Metazoa</taxon>
        <taxon>Spiralia</taxon>
        <taxon>Lophotrochozoa</taxon>
        <taxon>Mollusca</taxon>
        <taxon>Gastropoda</taxon>
        <taxon>Patellogastropoda</taxon>
        <taxon>Patelloidea</taxon>
        <taxon>Patellidae</taxon>
        <taxon>Patella</taxon>
    </lineage>
</organism>
<evidence type="ECO:0000313" key="8">
    <source>
        <dbReference type="EMBL" id="KAK6194928.1"/>
    </source>
</evidence>
<name>A0AAN8KLB3_PATCE</name>
<evidence type="ECO:0000256" key="1">
    <source>
        <dbReference type="ARBA" id="ARBA00004141"/>
    </source>
</evidence>
<comment type="subcellular location">
    <subcellularLocation>
        <location evidence="1">Membrane</location>
        <topology evidence="1">Multi-pass membrane protein</topology>
    </subcellularLocation>
</comment>
<comment type="similarity">
    <text evidence="5">Belongs to the ligand-gated ion channel (TC 1.A.9) family.</text>
</comment>